<name>A0A401ZQI0_9CHLR</name>
<dbReference type="AlphaFoldDB" id="A0A401ZQI0"/>
<dbReference type="EMBL" id="BIFQ01000002">
    <property type="protein sequence ID" value="GCE09119.1"/>
    <property type="molecule type" value="Genomic_DNA"/>
</dbReference>
<dbReference type="InterPro" id="IPR002575">
    <property type="entry name" value="Aminoglycoside_PTrfase"/>
</dbReference>
<reference evidence="3" key="1">
    <citation type="submission" date="2018-12" db="EMBL/GenBank/DDBJ databases">
        <title>Tengunoibacter tsumagoiensis gen. nov., sp. nov., Dictyobacter kobayashii sp. nov., D. alpinus sp. nov., and D. joshuensis sp. nov. and description of Dictyobacteraceae fam. nov. within the order Ktedonobacterales isolated from Tengu-no-mugimeshi.</title>
        <authorList>
            <person name="Wang C.M."/>
            <person name="Zheng Y."/>
            <person name="Sakai Y."/>
            <person name="Toyoda A."/>
            <person name="Minakuchi Y."/>
            <person name="Abe K."/>
            <person name="Yokota A."/>
            <person name="Yabe S."/>
        </authorList>
    </citation>
    <scope>NUCLEOTIDE SEQUENCE [LARGE SCALE GENOMIC DNA]</scope>
    <source>
        <strain evidence="3">S-27</strain>
    </source>
</reference>
<sequence length="332" mass="38363">MNIAESSILSAVQEYFSLHLQFLEFLPVGEGAWVYKGHDESQSLWIVKLSRLNTPTVARVTSYLHDELGLSFVIGPVLPLDQRAIPRVHGYNLSLYPFLEGKTLSYDSLNEEHQAEIAQYLRSMHDAKLPQPIRALLPREAFDKFQASARSLVRKAREYIGNDALLERLRDIVMSQWDVIDQTIENGYRLSQYCKQHAYELVICHADIHPFNIIQTATTLIMIDWDGIMLAPRERDLMFYRQEMNAEDSDFHRAYGLDYHVDAYLMSYYNYEWVLQEYTDYIGRLFDMQLGEEARAHALDEFHALFGSQQELGGVVKEALCSPLPDAVGYCF</sequence>
<accession>A0A401ZQI0</accession>
<evidence type="ECO:0000313" key="2">
    <source>
        <dbReference type="EMBL" id="GCE09119.1"/>
    </source>
</evidence>
<evidence type="ECO:0000313" key="3">
    <source>
        <dbReference type="Proteomes" id="UP000287224"/>
    </source>
</evidence>
<dbReference type="InterPro" id="IPR011009">
    <property type="entry name" value="Kinase-like_dom_sf"/>
</dbReference>
<gene>
    <name evidence="2" type="ORF">KDAU_64480</name>
</gene>
<keyword evidence="3" id="KW-1185">Reference proteome</keyword>
<dbReference type="Proteomes" id="UP000287224">
    <property type="component" value="Unassembled WGS sequence"/>
</dbReference>
<keyword evidence="2" id="KW-0808">Transferase</keyword>
<dbReference type="RefSeq" id="WP_160146256.1">
    <property type="nucleotide sequence ID" value="NZ_BIFQ01000002.1"/>
</dbReference>
<dbReference type="GO" id="GO:0016740">
    <property type="term" value="F:transferase activity"/>
    <property type="evidence" value="ECO:0007669"/>
    <property type="project" value="UniProtKB-KW"/>
</dbReference>
<protein>
    <submittedName>
        <fullName evidence="2">Spectinomycin phosphotransferase</fullName>
    </submittedName>
</protein>
<dbReference type="OrthoDB" id="5392197at2"/>
<dbReference type="Gene3D" id="1.10.510.10">
    <property type="entry name" value="Transferase(Phosphotransferase) domain 1"/>
    <property type="match status" value="1"/>
</dbReference>
<comment type="caution">
    <text evidence="2">The sequence shown here is derived from an EMBL/GenBank/DDBJ whole genome shotgun (WGS) entry which is preliminary data.</text>
</comment>
<dbReference type="Gene3D" id="1.20.58.840">
    <property type="match status" value="1"/>
</dbReference>
<evidence type="ECO:0000259" key="1">
    <source>
        <dbReference type="Pfam" id="PF01636"/>
    </source>
</evidence>
<organism evidence="2 3">
    <name type="scientific">Dictyobacter aurantiacus</name>
    <dbReference type="NCBI Taxonomy" id="1936993"/>
    <lineage>
        <taxon>Bacteria</taxon>
        <taxon>Bacillati</taxon>
        <taxon>Chloroflexota</taxon>
        <taxon>Ktedonobacteria</taxon>
        <taxon>Ktedonobacterales</taxon>
        <taxon>Dictyobacteraceae</taxon>
        <taxon>Dictyobacter</taxon>
    </lineage>
</organism>
<dbReference type="SUPFAM" id="SSF56112">
    <property type="entry name" value="Protein kinase-like (PK-like)"/>
    <property type="match status" value="1"/>
</dbReference>
<dbReference type="Pfam" id="PF01636">
    <property type="entry name" value="APH"/>
    <property type="match status" value="1"/>
</dbReference>
<dbReference type="Gene3D" id="3.30.200.20">
    <property type="entry name" value="Phosphorylase Kinase, domain 1"/>
    <property type="match status" value="1"/>
</dbReference>
<proteinExistence type="predicted"/>
<feature type="domain" description="Aminoglycoside phosphotransferase" evidence="1">
    <location>
        <begin position="45"/>
        <end position="260"/>
    </location>
</feature>